<organism evidence="2 3">
    <name type="scientific">Flavobacterium laiguense</name>
    <dbReference type="NCBI Taxonomy" id="2169409"/>
    <lineage>
        <taxon>Bacteria</taxon>
        <taxon>Pseudomonadati</taxon>
        <taxon>Bacteroidota</taxon>
        <taxon>Flavobacteriia</taxon>
        <taxon>Flavobacteriales</taxon>
        <taxon>Flavobacteriaceae</taxon>
        <taxon>Flavobacterium</taxon>
    </lineage>
</organism>
<sequence length="115" mass="13497">MTIEQTVEKQMRAYDERDIDSMMSVFSEEIKVVDFSNNKIIIEGINDCRKMYVELFLNSPNLRAEIVKTITFDNKVIVQEYIHGRNGSIEKIEQVVIFEVNDEKINRINTIKKHA</sequence>
<accession>A0A2U1JZ94</accession>
<dbReference type="Gene3D" id="3.10.450.50">
    <property type="match status" value="1"/>
</dbReference>
<protein>
    <recommendedName>
        <fullName evidence="1">SnoaL-like domain-containing protein</fullName>
    </recommendedName>
</protein>
<comment type="caution">
    <text evidence="2">The sequence shown here is derived from an EMBL/GenBank/DDBJ whole genome shotgun (WGS) entry which is preliminary data.</text>
</comment>
<evidence type="ECO:0000259" key="1">
    <source>
        <dbReference type="Pfam" id="PF12680"/>
    </source>
</evidence>
<dbReference type="OrthoDB" id="9797498at2"/>
<dbReference type="EMBL" id="QCZH01000003">
    <property type="protein sequence ID" value="PWA10546.1"/>
    <property type="molecule type" value="Genomic_DNA"/>
</dbReference>
<dbReference type="AlphaFoldDB" id="A0A2U1JZ94"/>
<dbReference type="InterPro" id="IPR037401">
    <property type="entry name" value="SnoaL-like"/>
</dbReference>
<feature type="domain" description="SnoaL-like" evidence="1">
    <location>
        <begin position="7"/>
        <end position="107"/>
    </location>
</feature>
<dbReference type="Proteomes" id="UP000245618">
    <property type="component" value="Unassembled WGS sequence"/>
</dbReference>
<dbReference type="RefSeq" id="WP_116761127.1">
    <property type="nucleotide sequence ID" value="NZ_QCZH01000003.1"/>
</dbReference>
<dbReference type="Pfam" id="PF12680">
    <property type="entry name" value="SnoaL_2"/>
    <property type="match status" value="1"/>
</dbReference>
<name>A0A2U1JZ94_9FLAO</name>
<keyword evidence="3" id="KW-1185">Reference proteome</keyword>
<evidence type="ECO:0000313" key="2">
    <source>
        <dbReference type="EMBL" id="PWA10546.1"/>
    </source>
</evidence>
<evidence type="ECO:0000313" key="3">
    <source>
        <dbReference type="Proteomes" id="UP000245618"/>
    </source>
</evidence>
<reference evidence="2 3" key="1">
    <citation type="submission" date="2018-04" db="EMBL/GenBank/DDBJ databases">
        <title>Flavobacterium sp. nov., isolated from glacier ice.</title>
        <authorList>
            <person name="Liu Q."/>
            <person name="Xin Y.-H."/>
        </authorList>
    </citation>
    <scope>NUCLEOTIDE SEQUENCE [LARGE SCALE GENOMIC DNA]</scope>
    <source>
        <strain evidence="2 3">LB2P30</strain>
    </source>
</reference>
<gene>
    <name evidence="2" type="ORF">DB891_04790</name>
</gene>
<dbReference type="SUPFAM" id="SSF54427">
    <property type="entry name" value="NTF2-like"/>
    <property type="match status" value="1"/>
</dbReference>
<dbReference type="InterPro" id="IPR032710">
    <property type="entry name" value="NTF2-like_dom_sf"/>
</dbReference>
<proteinExistence type="predicted"/>